<dbReference type="PROSITE" id="PS50088">
    <property type="entry name" value="ANK_REPEAT"/>
    <property type="match status" value="5"/>
</dbReference>
<evidence type="ECO:0000256" key="6">
    <source>
        <dbReference type="SAM" id="MobiDB-lite"/>
    </source>
</evidence>
<name>A0A6H5HWM4_9HYME</name>
<feature type="repeat" description="ANK" evidence="4">
    <location>
        <begin position="1122"/>
        <end position="1154"/>
    </location>
</feature>
<dbReference type="PROSITE" id="PS50297">
    <property type="entry name" value="ANK_REP_REGION"/>
    <property type="match status" value="5"/>
</dbReference>
<dbReference type="InterPro" id="IPR036770">
    <property type="entry name" value="Ankyrin_rpt-contain_sf"/>
</dbReference>
<dbReference type="Gene3D" id="3.30.2410.10">
    <property type="entry name" value="Hect, E3 ligase catalytic domain"/>
    <property type="match status" value="1"/>
</dbReference>
<dbReference type="SUPFAM" id="SSF48403">
    <property type="entry name" value="Ankyrin repeat"/>
    <property type="match status" value="1"/>
</dbReference>
<feature type="region of interest" description="Disordered" evidence="6">
    <location>
        <begin position="181"/>
        <end position="222"/>
    </location>
</feature>
<dbReference type="Gene3D" id="1.25.40.20">
    <property type="entry name" value="Ankyrin repeat-containing domain"/>
    <property type="match status" value="4"/>
</dbReference>
<gene>
    <name evidence="8" type="ORF">TBRA_LOCUS1123</name>
</gene>
<protein>
    <recommendedName>
        <fullName evidence="7">HECT domain-containing protein</fullName>
    </recommendedName>
</protein>
<dbReference type="Pfam" id="PF12796">
    <property type="entry name" value="Ank_2"/>
    <property type="match status" value="3"/>
</dbReference>
<evidence type="ECO:0000256" key="4">
    <source>
        <dbReference type="PROSITE-ProRule" id="PRU00023"/>
    </source>
</evidence>
<feature type="compositionally biased region" description="Low complexity" evidence="6">
    <location>
        <begin position="298"/>
        <end position="313"/>
    </location>
</feature>
<keyword evidence="2 5" id="KW-0833">Ubl conjugation pathway</keyword>
<dbReference type="InterPro" id="IPR000569">
    <property type="entry name" value="HECT_dom"/>
</dbReference>
<feature type="repeat" description="ANK" evidence="4">
    <location>
        <begin position="1195"/>
        <end position="1222"/>
    </location>
</feature>
<keyword evidence="1" id="KW-0677">Repeat</keyword>
<dbReference type="InterPro" id="IPR002110">
    <property type="entry name" value="Ankyrin_rpt"/>
</dbReference>
<evidence type="ECO:0000259" key="7">
    <source>
        <dbReference type="PROSITE" id="PS50237"/>
    </source>
</evidence>
<feature type="repeat" description="ANK" evidence="4">
    <location>
        <begin position="876"/>
        <end position="908"/>
    </location>
</feature>
<dbReference type="GO" id="GO:0009966">
    <property type="term" value="P:regulation of signal transduction"/>
    <property type="evidence" value="ECO:0007669"/>
    <property type="project" value="UniProtKB-ARBA"/>
</dbReference>
<feature type="domain" description="HECT" evidence="7">
    <location>
        <begin position="1"/>
        <end position="121"/>
    </location>
</feature>
<dbReference type="PANTHER" id="PTHR24198">
    <property type="entry name" value="ANKYRIN REPEAT AND PROTEIN KINASE DOMAIN-CONTAINING PROTEIN"/>
    <property type="match status" value="1"/>
</dbReference>
<dbReference type="SMART" id="SM00248">
    <property type="entry name" value="ANK"/>
    <property type="match status" value="8"/>
</dbReference>
<feature type="repeat" description="ANK" evidence="4">
    <location>
        <begin position="1033"/>
        <end position="1065"/>
    </location>
</feature>
<feature type="compositionally biased region" description="Basic and acidic residues" evidence="6">
    <location>
        <begin position="245"/>
        <end position="259"/>
    </location>
</feature>
<organism evidence="8 9">
    <name type="scientific">Trichogramma brassicae</name>
    <dbReference type="NCBI Taxonomy" id="86971"/>
    <lineage>
        <taxon>Eukaryota</taxon>
        <taxon>Metazoa</taxon>
        <taxon>Ecdysozoa</taxon>
        <taxon>Arthropoda</taxon>
        <taxon>Hexapoda</taxon>
        <taxon>Insecta</taxon>
        <taxon>Pterygota</taxon>
        <taxon>Neoptera</taxon>
        <taxon>Endopterygota</taxon>
        <taxon>Hymenoptera</taxon>
        <taxon>Apocrita</taxon>
        <taxon>Proctotrupomorpha</taxon>
        <taxon>Chalcidoidea</taxon>
        <taxon>Trichogrammatidae</taxon>
        <taxon>Trichogramma</taxon>
    </lineage>
</organism>
<dbReference type="SUPFAM" id="SSF56204">
    <property type="entry name" value="Hect, E3 ligase catalytic domain"/>
    <property type="match status" value="1"/>
</dbReference>
<sequence>MLMCGADEYSVQGLRACHEANGYSPQFRRTLDWFWQALEGFSRDEMARLVQFVTGSSRLPIDGFKSLDPTFTIVDVGGYGHLPTAHTCVNQLCLPEYRCYEDLERALLYALKEGAEGFGLRYVALAAQQARHEQRQLDRQLDLLPAQRRGAQEHQGLLLGSSAAGQAEAAAVLLSHTQEQARRAPLRGIPSRLPGSTFRSPALGTSPVPQRTPVGGRIRKDGGIKLLDISEQPLGYVQAKRRKRQQEQEEQQKKAEEAKAAAAAAQATAQAAAAAAPAEETATPEYAQGLAPIAAPATPAAPAVSTPTTPTTPHLQPYSTPKTTASVPVAVVAPNPKPERPNVGSSRNVQNCEQSYQTRKALILGFMAGSRVIVYSLLQTNKCNLLIPSSVSLLACRSAIRYKKGFLCNRHCAKRCSYLKGNICGISRQLSQCHAAKKKRGFFVRRPNTQKPPKTKIKNPSLNNDRAAIKLFTKRGGPSTVARVTLGTVGAMHEPAHKKKISLNDFFQMRITNINLDLCDSRDHLISLTIHNTIRRAKWITAPIQSLHRFEHFYEIFFIDNRHISEQETRSCVSNLGNHYDSTRRSQRLHLREMREKIWTKNAFARTPKKHTRKWQKLKADRKPFDILVVEPELRALHRRNVLSDAYADHFIVQRDRGVTYGVNILDVKKLRITPEEERTTTTSEEDIVAEKTQRLRLLGDLCGELKNCRVTNADLQTEAIIYEHLVQLDTLIENWPIDQLPDLGEYLSREEIDWLLTQAVTNNWTYLQFCRGKRLVEFVARSGYRDDQPSEILSRTTPIHRAARCNNYDRHNDYDESNLDAAIDELFKIYDKFGANYVDELGVTHFHVACWHGCADAVQKFLAAGQEPDCREHRKVDPPLYLAAKANRKELVEALLRAGAHPNVANRQGWTSLHAVCMAHRRGCGDPDSHRYDELMQLFLETDKEMGQRAQVDACDRAGYGPLHFALRTGCRGLVEILLRNGADPNLANDDDQTPLHLVSSRDDVDVAAVDAFFAVCDQVGRRVEVDARDYLGNAPLHEAARCGHERVMATLLRRGADPNAANERGLTPLHAISDREADDNMPEINFHNDDDDDDDDVAEAFFKVNDEIQGQVRVDAADRQGRTPLILALLRRRKRTIETLLRRGADPNLPNAHGYTPLHVLCRVYREDDLAKMFLGIVDELRLTLRVDARDNEGRTPLQWAAVNFLPNTVDALLDQGADLASFVFPTVDHFDEAFRRRRRHEGSLDFKLRLPPGALIVVGRLEARGYETTLNDAVTIMRLFAEQRLFAKSKDSLRSLRGDDRFATQAEQIEMRQGLTLYDLIRLPAKEAATALAYSDFLEFARSTGLWGLCGPLQEACVVHLAETTSSGFFRNWALPAYLELTRYRLPILCCDMIIAELTNEDLYNICLAATGQSSLSIHRC</sequence>
<feature type="region of interest" description="Disordered" evidence="6">
    <location>
        <begin position="298"/>
        <end position="322"/>
    </location>
</feature>
<feature type="repeat" description="ANK" evidence="4">
    <location>
        <begin position="959"/>
        <end position="991"/>
    </location>
</feature>
<evidence type="ECO:0000256" key="1">
    <source>
        <dbReference type="ARBA" id="ARBA00022737"/>
    </source>
</evidence>
<dbReference type="PROSITE" id="PS50237">
    <property type="entry name" value="HECT"/>
    <property type="match status" value="1"/>
</dbReference>
<feature type="region of interest" description="Disordered" evidence="6">
    <location>
        <begin position="237"/>
        <end position="261"/>
    </location>
</feature>
<evidence type="ECO:0000313" key="8">
    <source>
        <dbReference type="EMBL" id="CAB0029028.1"/>
    </source>
</evidence>
<proteinExistence type="predicted"/>
<evidence type="ECO:0000256" key="2">
    <source>
        <dbReference type="ARBA" id="ARBA00022786"/>
    </source>
</evidence>
<feature type="active site" description="Glycyl thioester intermediate" evidence="5">
    <location>
        <position position="88"/>
    </location>
</feature>
<dbReference type="InterPro" id="IPR035983">
    <property type="entry name" value="Hect_E3_ubiquitin_ligase"/>
</dbReference>
<dbReference type="EMBL" id="CADCXV010000236">
    <property type="protein sequence ID" value="CAB0029028.1"/>
    <property type="molecule type" value="Genomic_DNA"/>
</dbReference>
<evidence type="ECO:0000313" key="9">
    <source>
        <dbReference type="Proteomes" id="UP000479190"/>
    </source>
</evidence>
<dbReference type="PANTHER" id="PTHR24198:SF165">
    <property type="entry name" value="ANKYRIN REPEAT-CONTAINING PROTEIN-RELATED"/>
    <property type="match status" value="1"/>
</dbReference>
<evidence type="ECO:0000256" key="5">
    <source>
        <dbReference type="PROSITE-ProRule" id="PRU00104"/>
    </source>
</evidence>
<evidence type="ECO:0000256" key="3">
    <source>
        <dbReference type="ARBA" id="ARBA00023043"/>
    </source>
</evidence>
<keyword evidence="3 4" id="KW-0040">ANK repeat</keyword>
<reference evidence="8 9" key="1">
    <citation type="submission" date="2020-02" db="EMBL/GenBank/DDBJ databases">
        <authorList>
            <person name="Ferguson B K."/>
        </authorList>
    </citation>
    <scope>NUCLEOTIDE SEQUENCE [LARGE SCALE GENOMIC DNA]</scope>
</reference>
<dbReference type="GO" id="GO:0004842">
    <property type="term" value="F:ubiquitin-protein transferase activity"/>
    <property type="evidence" value="ECO:0007669"/>
    <property type="project" value="InterPro"/>
</dbReference>
<dbReference type="OrthoDB" id="448455at2759"/>
<keyword evidence="9" id="KW-1185">Reference proteome</keyword>
<dbReference type="Pfam" id="PF00632">
    <property type="entry name" value="HECT"/>
    <property type="match status" value="1"/>
</dbReference>
<dbReference type="Proteomes" id="UP000479190">
    <property type="component" value="Unassembled WGS sequence"/>
</dbReference>
<accession>A0A6H5HWM4</accession>